<keyword evidence="3 10" id="KW-0808">Transferase</keyword>
<dbReference type="EC" id="2.7.2.4" evidence="2"/>
<proteinExistence type="inferred from homology"/>
<dbReference type="InterPro" id="IPR001048">
    <property type="entry name" value="Asp/Glu/Uridylate_kinase"/>
</dbReference>
<evidence type="ECO:0000313" key="10">
    <source>
        <dbReference type="EMBL" id="RCK52649.1"/>
    </source>
</evidence>
<organism evidence="10 11">
    <name type="scientific">Thalassospira profundimaris</name>
    <dbReference type="NCBI Taxonomy" id="502049"/>
    <lineage>
        <taxon>Bacteria</taxon>
        <taxon>Pseudomonadati</taxon>
        <taxon>Pseudomonadota</taxon>
        <taxon>Alphaproteobacteria</taxon>
        <taxon>Rhodospirillales</taxon>
        <taxon>Thalassospiraceae</taxon>
        <taxon>Thalassospira</taxon>
    </lineage>
</organism>
<dbReference type="OrthoDB" id="9799110at2"/>
<dbReference type="GO" id="GO:0009089">
    <property type="term" value="P:lysine biosynthetic process via diaminopimelate"/>
    <property type="evidence" value="ECO:0007669"/>
    <property type="project" value="TreeGrafter"/>
</dbReference>
<keyword evidence="4" id="KW-0547">Nucleotide-binding</keyword>
<keyword evidence="5 10" id="KW-0418">Kinase</keyword>
<dbReference type="GO" id="GO:0004072">
    <property type="term" value="F:aspartate kinase activity"/>
    <property type="evidence" value="ECO:0007669"/>
    <property type="project" value="UniProtKB-EC"/>
</dbReference>
<evidence type="ECO:0000313" key="11">
    <source>
        <dbReference type="Proteomes" id="UP000252517"/>
    </source>
</evidence>
<evidence type="ECO:0000256" key="6">
    <source>
        <dbReference type="ARBA" id="ARBA00022840"/>
    </source>
</evidence>
<dbReference type="STRING" id="502049.TH15_12390"/>
<accession>A0A367XGV7</accession>
<dbReference type="SUPFAM" id="SSF55021">
    <property type="entry name" value="ACT-like"/>
    <property type="match status" value="1"/>
</dbReference>
<dbReference type="NCBIfam" id="NF006614">
    <property type="entry name" value="PRK09181.1"/>
    <property type="match status" value="1"/>
</dbReference>
<sequence>MVSARKQADAGHSVHKIGGTSMTQVQAVMDNILVGDRSESDLYNRIFVVSAYGGFTDLLLENKKTGEAGVYQLYAGSETDWAWGDALTRVADKMCALNEEIFQDQNDLKLANSFVQERVEGTRSCLMDLHRLCSFGHFKLEKHLLTVREMLSAIGEAHSAHNTMLLLRSQGVNAVFADLSGWREPEASTLDERINSVFDNIDVSSQLPIVTGYAQCSEGLMSIYGRGYSEVTFSRIACLTGAHEAIIHKEFHLSSADPRIVGEDAVRPIGRTSYDVADQLSNMGMEAIHPRAAKGLRQNGIPLRIANTFEPEHPGTVIDDDWNPDDSRVEIVTGIGAAFEIEVFNQDMVGVPGAEEEVLSVLKRYKVPTVTKNLNANTITHYVSAPLKQIRRCVEEIESRQPEASVKTRKVAIVSVIGANINQPGLFARAVSILDDAGVELVASHSPSRRVDLQFVVTESDFNKAIVALHRGLVEGKKNPSKETKSSDAESGSEDQVKLSAA</sequence>
<protein>
    <recommendedName>
        <fullName evidence="2">aspartate kinase</fullName>
        <ecNumber evidence="2">2.7.2.4</ecNumber>
    </recommendedName>
</protein>
<dbReference type="PANTHER" id="PTHR21499">
    <property type="entry name" value="ASPARTATE KINASE"/>
    <property type="match status" value="1"/>
</dbReference>
<name>A0A367XGV7_9PROT</name>
<dbReference type="InterPro" id="IPR045865">
    <property type="entry name" value="ACT-like_dom_sf"/>
</dbReference>
<evidence type="ECO:0000256" key="8">
    <source>
        <dbReference type="SAM" id="MobiDB-lite"/>
    </source>
</evidence>
<comment type="similarity">
    <text evidence="1">Belongs to the aspartokinase family.</text>
</comment>
<feature type="region of interest" description="Disordered" evidence="8">
    <location>
        <begin position="476"/>
        <end position="502"/>
    </location>
</feature>
<dbReference type="AlphaFoldDB" id="A0A367XGV7"/>
<dbReference type="GO" id="GO:0005524">
    <property type="term" value="F:ATP binding"/>
    <property type="evidence" value="ECO:0007669"/>
    <property type="project" value="UniProtKB-KW"/>
</dbReference>
<dbReference type="PANTHER" id="PTHR21499:SF3">
    <property type="entry name" value="ASPARTOKINASE"/>
    <property type="match status" value="1"/>
</dbReference>
<comment type="caution">
    <text evidence="10">The sequence shown here is derived from an EMBL/GenBank/DDBJ whole genome shotgun (WGS) entry which is preliminary data.</text>
</comment>
<dbReference type="Gene3D" id="3.40.1160.10">
    <property type="entry name" value="Acetylglutamate kinase-like"/>
    <property type="match status" value="1"/>
</dbReference>
<evidence type="ECO:0000256" key="1">
    <source>
        <dbReference type="ARBA" id="ARBA00010122"/>
    </source>
</evidence>
<dbReference type="Proteomes" id="UP000252517">
    <property type="component" value="Unassembled WGS sequence"/>
</dbReference>
<evidence type="ECO:0000256" key="4">
    <source>
        <dbReference type="ARBA" id="ARBA00022741"/>
    </source>
</evidence>
<gene>
    <name evidence="10" type="ORF">TH25_06350</name>
</gene>
<keyword evidence="6" id="KW-0067">ATP-binding</keyword>
<dbReference type="GO" id="GO:0009090">
    <property type="term" value="P:homoserine biosynthetic process"/>
    <property type="evidence" value="ECO:0007669"/>
    <property type="project" value="TreeGrafter"/>
</dbReference>
<evidence type="ECO:0000256" key="7">
    <source>
        <dbReference type="ARBA" id="ARBA00047872"/>
    </source>
</evidence>
<evidence type="ECO:0000256" key="5">
    <source>
        <dbReference type="ARBA" id="ARBA00022777"/>
    </source>
</evidence>
<dbReference type="EMBL" id="JPWH01000003">
    <property type="protein sequence ID" value="RCK52649.1"/>
    <property type="molecule type" value="Genomic_DNA"/>
</dbReference>
<comment type="catalytic activity">
    <reaction evidence="7">
        <text>L-aspartate + ATP = 4-phospho-L-aspartate + ADP</text>
        <dbReference type="Rhea" id="RHEA:23776"/>
        <dbReference type="ChEBI" id="CHEBI:29991"/>
        <dbReference type="ChEBI" id="CHEBI:30616"/>
        <dbReference type="ChEBI" id="CHEBI:57535"/>
        <dbReference type="ChEBI" id="CHEBI:456216"/>
        <dbReference type="EC" id="2.7.2.4"/>
    </reaction>
</comment>
<dbReference type="InterPro" id="IPR036393">
    <property type="entry name" value="AceGlu_kinase-like_sf"/>
</dbReference>
<dbReference type="Pfam" id="PF00696">
    <property type="entry name" value="AA_kinase"/>
    <property type="match status" value="1"/>
</dbReference>
<evidence type="ECO:0000256" key="3">
    <source>
        <dbReference type="ARBA" id="ARBA00022679"/>
    </source>
</evidence>
<feature type="compositionally biased region" description="Basic and acidic residues" evidence="8">
    <location>
        <begin position="476"/>
        <end position="488"/>
    </location>
</feature>
<dbReference type="RefSeq" id="WP_114087514.1">
    <property type="nucleotide sequence ID" value="NZ_JPWH01000003.1"/>
</dbReference>
<evidence type="ECO:0000256" key="2">
    <source>
        <dbReference type="ARBA" id="ARBA00013059"/>
    </source>
</evidence>
<feature type="domain" description="Aspartate/glutamate/uridylate kinase" evidence="9">
    <location>
        <begin position="14"/>
        <end position="307"/>
    </location>
</feature>
<dbReference type="SUPFAM" id="SSF53633">
    <property type="entry name" value="Carbamate kinase-like"/>
    <property type="match status" value="1"/>
</dbReference>
<dbReference type="Gene3D" id="3.30.2130.10">
    <property type="entry name" value="VC0802-like"/>
    <property type="match status" value="1"/>
</dbReference>
<dbReference type="GO" id="GO:0005829">
    <property type="term" value="C:cytosol"/>
    <property type="evidence" value="ECO:0007669"/>
    <property type="project" value="TreeGrafter"/>
</dbReference>
<reference evidence="10 11" key="1">
    <citation type="submission" date="2014-07" db="EMBL/GenBank/DDBJ databases">
        <title>Draft genome sequence of Thalassospira profundimaris S25-3-2.</title>
        <authorList>
            <person name="Lai Q."/>
            <person name="Shao Z."/>
        </authorList>
    </citation>
    <scope>NUCLEOTIDE SEQUENCE [LARGE SCALE GENOMIC DNA]</scope>
    <source>
        <strain evidence="10 11">S25-3-2</strain>
    </source>
</reference>
<evidence type="ECO:0000259" key="9">
    <source>
        <dbReference type="Pfam" id="PF00696"/>
    </source>
</evidence>